<comment type="caution">
    <text evidence="4">The sequence shown here is derived from an EMBL/GenBank/DDBJ whole genome shotgun (WGS) entry which is preliminary data.</text>
</comment>
<proteinExistence type="predicted"/>
<evidence type="ECO:0000313" key="5">
    <source>
        <dbReference type="Proteomes" id="UP000621455"/>
    </source>
</evidence>
<evidence type="ECO:0000313" key="4">
    <source>
        <dbReference type="EMBL" id="NHZ82342.1"/>
    </source>
</evidence>
<dbReference type="InterPro" id="IPR038765">
    <property type="entry name" value="Papain-like_cys_pep_sf"/>
</dbReference>
<sequence>MQKSPSLPAPSNQDAVQRSVADTRQEGQPGAAGTLAGPQTERLGQLAELANASAQGALQRRLAGMAQASARTVHRSGLPHQLKSGIEALSGMSMDQVKVHYNSDRPAQLQALAYAQGTDIHLAPGQEQHLPHEAWHVVQQAQGRVAPTLQMKGGVSVNDDAALEREADTMGLKALQAPQASSALRPLSLQGRKPVQRIATQVVLGATNTVTVHIVGRPPNAYGSSSGDHLTAFSARQFGVVIALNNQNFWQALARLDEFINGIQDMPGFKLTVSMPAAQRAKLLKAWARMRTLRNDLPSPLELLDVKPDQQVGAFALSQMQELISTYLDVVELIPLSTINVAAKYKAGAGKGKGESAPLAVIRGIESALSDGTEPGVDMPTFSAAFLGLFDASAAALVAAELDQTMLENTGSGFAHGSSPFARVRSMIEHHLVTMYQSFPRTMAKLGERDALKADMTKTILPRMLQEWEGDIAFLQERIAAKRAVQLTQQQDLLVQRGNATKQRREIRGRIAAAVEEVNSAIKQITAIRKYIAELKKDRVGTDALAAPLDTTVRVHVDPDASSKDVDEDEDQQDADEDQVEEEETDVVTWGGPAVQVRLDKKDVITDIRFAGRSASPLIGGSMGAHTTAWIAHLDRIRAALVNRSSDQCRDILRTLWREAVASSTRMQRAFSDTSAGKAQRDAARKGFNQHLAGMARAATPALRISLVQLALQSLLNYTNSIPGATLEATDTGGKSEGKARGFLLGYERGKITASARSLAAALIALLDVKVVASDALLTVVANHLEVVQRAYPLSWKASGLGKNTKLAAANSVAAELARLKSGTFSRVLDVPEADSGKPLTSFDLAPFSLGDKGGAKGDKGGAKGIKGGTKGASGGPVKAAANADYQYEDVDMYRILDAEVARLALPGITIVPPTDNMHPGQLQQRLSETTPGNRALDRTILVPFNIGNYHWVGIVIVLGRDIVGPPPAIVRYLDPLRGLRSIDGAVLAEIRAVFPGAEVEDAGRVLQIDGTSCGPLTIVNLLRQGQGEGLTHNVVSTASYTAALREQHIALLEQVQPGANFRARQSEGGTVSSSFDSARYLGKKLTYTRKGTERILAIAHTIRTLPDPVRQPIRSAFAEIAKLAKNLLRDVSHDYALLRKGFSSARLAVGTLHHADPAVEQFATLMTRLWGAEPSKFGENFDKLKIADFDELMVIIGHVLGTDDLAKPLAALQEGLKNDEAEVRKLADAGKK</sequence>
<dbReference type="Pfam" id="PF13699">
    <property type="entry name" value="eCIS_core"/>
    <property type="match status" value="1"/>
</dbReference>
<evidence type="ECO:0000256" key="1">
    <source>
        <dbReference type="SAM" id="MobiDB-lite"/>
    </source>
</evidence>
<dbReference type="Pfam" id="PF22179">
    <property type="entry name" value="RickCE_cat"/>
    <property type="match status" value="1"/>
</dbReference>
<dbReference type="Proteomes" id="UP000621455">
    <property type="component" value="Unassembled WGS sequence"/>
</dbReference>
<feature type="domain" description="RickCE-like catalytic" evidence="3">
    <location>
        <begin position="942"/>
        <end position="1030"/>
    </location>
</feature>
<protein>
    <submittedName>
        <fullName evidence="4">DUF4157 domain-containing protein</fullName>
    </submittedName>
</protein>
<feature type="domain" description="eCIS core" evidence="2">
    <location>
        <begin position="78"/>
        <end position="143"/>
    </location>
</feature>
<gene>
    <name evidence="4" type="ORF">F2P44_24115</name>
</gene>
<name>A0ABX0NH65_9BURK</name>
<dbReference type="EMBL" id="WHJG01000031">
    <property type="protein sequence ID" value="NHZ82342.1"/>
    <property type="molecule type" value="Genomic_DNA"/>
</dbReference>
<feature type="region of interest" description="Disordered" evidence="1">
    <location>
        <begin position="559"/>
        <end position="587"/>
    </location>
</feature>
<feature type="compositionally biased region" description="Acidic residues" evidence="1">
    <location>
        <begin position="566"/>
        <end position="586"/>
    </location>
</feature>
<feature type="region of interest" description="Disordered" evidence="1">
    <location>
        <begin position="1"/>
        <end position="40"/>
    </location>
</feature>
<reference evidence="4 5" key="1">
    <citation type="submission" date="2019-10" db="EMBL/GenBank/DDBJ databases">
        <title>Taxonomy of Antarctic Massilia spp.: description of Massilia rubra sp. nov., Massilia aquatica sp. nov., Massilia mucilaginosa sp. nov., Massilia frigida sp. nov. isolated from streams, lakes and regoliths.</title>
        <authorList>
            <person name="Holochova P."/>
            <person name="Sedlacek I."/>
            <person name="Kralova S."/>
            <person name="Maslanova I."/>
            <person name="Busse H.-J."/>
            <person name="Stankova E."/>
            <person name="Vrbovska V."/>
            <person name="Kovarovic V."/>
            <person name="Bartak M."/>
            <person name="Svec P."/>
            <person name="Pantucek R."/>
        </authorList>
    </citation>
    <scope>NUCLEOTIDE SEQUENCE [LARGE SCALE GENOMIC DNA]</scope>
    <source>
        <strain evidence="4 5">CCM 8695</strain>
    </source>
</reference>
<dbReference type="SUPFAM" id="SSF54001">
    <property type="entry name" value="Cysteine proteinases"/>
    <property type="match status" value="1"/>
</dbReference>
<accession>A0ABX0NH65</accession>
<dbReference type="InterPro" id="IPR054759">
    <property type="entry name" value="RickCE_cat"/>
</dbReference>
<feature type="compositionally biased region" description="Polar residues" evidence="1">
    <location>
        <begin position="1"/>
        <end position="22"/>
    </location>
</feature>
<organism evidence="4 5">
    <name type="scientific">Massilia frigida</name>
    <dbReference type="NCBI Taxonomy" id="2609281"/>
    <lineage>
        <taxon>Bacteria</taxon>
        <taxon>Pseudomonadati</taxon>
        <taxon>Pseudomonadota</taxon>
        <taxon>Betaproteobacteria</taxon>
        <taxon>Burkholderiales</taxon>
        <taxon>Oxalobacteraceae</taxon>
        <taxon>Telluria group</taxon>
        <taxon>Massilia</taxon>
    </lineage>
</organism>
<evidence type="ECO:0000259" key="3">
    <source>
        <dbReference type="Pfam" id="PF22179"/>
    </source>
</evidence>
<dbReference type="RefSeq" id="WP_167090258.1">
    <property type="nucleotide sequence ID" value="NZ_WHJG01000031.1"/>
</dbReference>
<evidence type="ECO:0000259" key="2">
    <source>
        <dbReference type="Pfam" id="PF13699"/>
    </source>
</evidence>
<keyword evidence="5" id="KW-1185">Reference proteome</keyword>
<dbReference type="InterPro" id="IPR025295">
    <property type="entry name" value="eCIS_core_dom"/>
</dbReference>